<name>A0A7G8PHE3_9MYCO</name>
<protein>
    <submittedName>
        <fullName evidence="5">Acyl-CoA dehydrogenase</fullName>
    </submittedName>
</protein>
<dbReference type="RefSeq" id="WP_187097778.1">
    <property type="nucleotide sequence ID" value="NZ_CP059894.1"/>
</dbReference>
<evidence type="ECO:0000259" key="4">
    <source>
        <dbReference type="Pfam" id="PF00441"/>
    </source>
</evidence>
<dbReference type="GO" id="GO:0003995">
    <property type="term" value="F:acyl-CoA dehydrogenase activity"/>
    <property type="evidence" value="ECO:0007669"/>
    <property type="project" value="TreeGrafter"/>
</dbReference>
<evidence type="ECO:0000256" key="1">
    <source>
        <dbReference type="ARBA" id="ARBA00022630"/>
    </source>
</evidence>
<keyword evidence="1" id="KW-0285">Flavoprotein</keyword>
<evidence type="ECO:0000256" key="3">
    <source>
        <dbReference type="ARBA" id="ARBA00023002"/>
    </source>
</evidence>
<feature type="domain" description="Acyl-CoA dehydrogenase/oxidase C-terminal" evidence="4">
    <location>
        <begin position="174"/>
        <end position="308"/>
    </location>
</feature>
<dbReference type="Gene3D" id="1.20.140.10">
    <property type="entry name" value="Butyryl-CoA Dehydrogenase, subunit A, domain 3"/>
    <property type="match status" value="1"/>
</dbReference>
<dbReference type="SUPFAM" id="SSF47203">
    <property type="entry name" value="Acyl-CoA dehydrogenase C-terminal domain-like"/>
    <property type="match status" value="1"/>
</dbReference>
<dbReference type="GO" id="GO:0005737">
    <property type="term" value="C:cytoplasm"/>
    <property type="evidence" value="ECO:0007669"/>
    <property type="project" value="TreeGrafter"/>
</dbReference>
<dbReference type="Pfam" id="PF00441">
    <property type="entry name" value="Acyl-CoA_dh_1"/>
    <property type="match status" value="1"/>
</dbReference>
<dbReference type="InterPro" id="IPR009075">
    <property type="entry name" value="AcylCo_DH/oxidase_C"/>
</dbReference>
<dbReference type="InterPro" id="IPR050741">
    <property type="entry name" value="Acyl-CoA_dehydrogenase"/>
</dbReference>
<dbReference type="KEGG" id="mflu:HZU40_05390"/>
<accession>A0A7G8PHE3</accession>
<keyword evidence="3" id="KW-0560">Oxidoreductase</keyword>
<gene>
    <name evidence="5" type="ORF">HZU40_05390</name>
</gene>
<proteinExistence type="predicted"/>
<dbReference type="PANTHER" id="PTHR48083">
    <property type="entry name" value="MEDIUM-CHAIN SPECIFIC ACYL-COA DEHYDROGENASE, MITOCHONDRIAL-RELATED"/>
    <property type="match status" value="1"/>
</dbReference>
<dbReference type="EMBL" id="CP059894">
    <property type="protein sequence ID" value="QNJ93759.1"/>
    <property type="molecule type" value="Genomic_DNA"/>
</dbReference>
<dbReference type="Proteomes" id="UP000515498">
    <property type="component" value="Chromosome"/>
</dbReference>
<dbReference type="GO" id="GO:0033539">
    <property type="term" value="P:fatty acid beta-oxidation using acyl-CoA dehydrogenase"/>
    <property type="evidence" value="ECO:0007669"/>
    <property type="project" value="TreeGrafter"/>
</dbReference>
<dbReference type="AlphaFoldDB" id="A0A7G8PHE3"/>
<organism evidence="5 6">
    <name type="scientific">Mycolicibacterium fluoranthenivorans</name>
    <dbReference type="NCBI Taxonomy" id="258505"/>
    <lineage>
        <taxon>Bacteria</taxon>
        <taxon>Bacillati</taxon>
        <taxon>Actinomycetota</taxon>
        <taxon>Actinomycetes</taxon>
        <taxon>Mycobacteriales</taxon>
        <taxon>Mycobacteriaceae</taxon>
        <taxon>Mycolicibacterium</taxon>
    </lineage>
</organism>
<keyword evidence="2" id="KW-0274">FAD</keyword>
<evidence type="ECO:0000313" key="5">
    <source>
        <dbReference type="EMBL" id="QNJ93759.1"/>
    </source>
</evidence>
<evidence type="ECO:0000256" key="2">
    <source>
        <dbReference type="ARBA" id="ARBA00022827"/>
    </source>
</evidence>
<sequence length="329" mass="34323">MDELAALVDDIGRRSYDANFGKRRLPEVFDAELWQNLDETGLSRLTTEQGAGPAESAVVLGGLARYAAAVPIAETDLLAGWLARQAGIAVPETGPLTVAIGTGGTATGVPWPRAATVVVADRSAEGISVGLAADPQITDGHNLAGEPRGTLAYDTAGLQRLDTAIGAELARRGAWARCVQIVGAFDSALELTVAHTSERVQFGRALSKFQAVQHSLAAMAGEVERARAATDLATAAVTEYGFAAPQADYAVTVAKVAVGRAVTPVTTIAHQLHGAIGVTIEHQLWSATMRARSWSDEFGSTASHARRLGRLALDAADPWDVLITCPTPG</sequence>
<reference evidence="5 6" key="1">
    <citation type="submission" date="2020-07" db="EMBL/GenBank/DDBJ databases">
        <title>Draft genome sequence of four isobutane-metabolizing strains capable of cometabolically degrading diverse ether contaminants.</title>
        <authorList>
            <person name="Chen W."/>
            <person name="Faulkner N."/>
            <person name="Smith C."/>
            <person name="Hyman M."/>
        </authorList>
    </citation>
    <scope>NUCLEOTIDE SEQUENCE [LARGE SCALE GENOMIC DNA]</scope>
    <source>
        <strain evidence="5 6">2A</strain>
    </source>
</reference>
<evidence type="ECO:0000313" key="6">
    <source>
        <dbReference type="Proteomes" id="UP000515498"/>
    </source>
</evidence>
<dbReference type="InterPro" id="IPR036250">
    <property type="entry name" value="AcylCo_DH-like_C"/>
</dbReference>